<dbReference type="InterPro" id="IPR036291">
    <property type="entry name" value="NAD(P)-bd_dom_sf"/>
</dbReference>
<reference evidence="5" key="1">
    <citation type="submission" date="2013-07" db="EMBL/GenBank/DDBJ databases">
        <title>The genome of Eucalyptus grandis.</title>
        <authorList>
            <person name="Schmutz J."/>
            <person name="Hayes R."/>
            <person name="Myburg A."/>
            <person name="Tuskan G."/>
            <person name="Grattapaglia D."/>
            <person name="Rokhsar D.S."/>
        </authorList>
    </citation>
    <scope>NUCLEOTIDE SEQUENCE</scope>
    <source>
        <tissue evidence="5">Leaf extractions</tissue>
    </source>
</reference>
<dbReference type="SUPFAM" id="SSF51735">
    <property type="entry name" value="NAD(P)-binding Rossmann-fold domains"/>
    <property type="match status" value="1"/>
</dbReference>
<dbReference type="InterPro" id="IPR045000">
    <property type="entry name" value="TR"/>
</dbReference>
<proteinExistence type="inferred from homology"/>
<keyword evidence="2" id="KW-0560">Oxidoreductase</keyword>
<dbReference type="OrthoDB" id="417891at2759"/>
<evidence type="ECO:0000313" key="6">
    <source>
        <dbReference type="Proteomes" id="UP000030711"/>
    </source>
</evidence>
<keyword evidence="1" id="KW-0521">NADP</keyword>
<comment type="similarity">
    <text evidence="3">Belongs to the short-chain dehydrogenases/reductases (SDR) family. SDR65C subfamily.</text>
</comment>
<dbReference type="eggNOG" id="KOG0725">
    <property type="taxonomic scope" value="Eukaryota"/>
</dbReference>
<protein>
    <submittedName>
        <fullName evidence="5">Uncharacterized protein</fullName>
    </submittedName>
</protein>
<dbReference type="InterPro" id="IPR002347">
    <property type="entry name" value="SDR_fam"/>
</dbReference>
<dbReference type="Gramene" id="KCW45354">
    <property type="protein sequence ID" value="KCW45354"/>
    <property type="gene ID" value="EUGRSUZ_L00967"/>
</dbReference>
<evidence type="ECO:0000256" key="1">
    <source>
        <dbReference type="ARBA" id="ARBA00022857"/>
    </source>
</evidence>
<keyword evidence="6" id="KW-1185">Reference proteome</keyword>
<evidence type="ECO:0000256" key="3">
    <source>
        <dbReference type="ARBA" id="ARBA00025714"/>
    </source>
</evidence>
<reference evidence="4" key="3">
    <citation type="submission" date="2023-04" db="EMBL/GenBank/DDBJ databases">
        <title>WGS assembly of Eucalyptus grandis.</title>
        <authorList>
            <person name="Myburg A."/>
            <person name="Grattapaglia D."/>
            <person name="Tuskan G."/>
            <person name="Hellsten U."/>
            <person name="Hayes R."/>
            <person name="Grimwood J."/>
            <person name="Jenkins J."/>
            <person name="Lindquist E."/>
            <person name="Tice H."/>
            <person name="Bauer D."/>
            <person name="Goodstein D."/>
            <person name="Dubchak I."/>
            <person name="Poliakov A."/>
            <person name="Mizrachi E."/>
            <person name="Kullan A."/>
            <person name="Hussey S."/>
            <person name="Pinard D."/>
            <person name="Van D."/>
            <person name="Singh P."/>
            <person name="Van J."/>
            <person name="Silva-Junior O."/>
            <person name="Togawa R."/>
            <person name="Pappas M."/>
            <person name="Faria D."/>
            <person name="Sansaloni C."/>
            <person name="Petroli C."/>
            <person name="Yang X."/>
            <person name="Ranjan P."/>
            <person name="Tschaplinski T."/>
            <person name="Ye C."/>
            <person name="Li T."/>
            <person name="Sterck L."/>
            <person name="Vanneste K."/>
            <person name="Murat F."/>
            <person name="Soler M."/>
            <person name="Clemente H."/>
            <person name="Saidi N."/>
            <person name="Cassan-Wang H."/>
            <person name="Dunand C."/>
            <person name="Hefer C."/>
            <person name="Bornberg-Bauer E."/>
            <person name="Kersting A."/>
            <person name="Vining K."/>
            <person name="Amarasinghe V."/>
            <person name="Ranik M."/>
            <person name="Naithani S."/>
            <person name="Elser J."/>
            <person name="Boyd A."/>
            <person name="Liston A."/>
            <person name="Spatafora J."/>
            <person name="Dharmwardhana P."/>
            <person name="Raja R."/>
            <person name="Sullivan C."/>
            <person name="Romanel E."/>
            <person name="Alves-Ferreira M."/>
            <person name="Kulheim C."/>
            <person name="Foley W."/>
            <person name="Carocha V."/>
            <person name="Paiva J."/>
            <person name="Kudrna D."/>
            <person name="Brommonschenkel S."/>
            <person name="Pasquali G."/>
            <person name="Byrne M."/>
            <person name="Rigault P."/>
            <person name="Tibbits J."/>
            <person name="Spokevicius A."/>
            <person name="Jones R."/>
            <person name="Steane D."/>
            <person name="Vaillancourt R."/>
            <person name="Potts B."/>
            <person name="Joubert F."/>
            <person name="Barry K."/>
            <person name="Pappas G."/>
            <person name="Strauss S."/>
            <person name="Jaiswal P."/>
            <person name="Grima-Pettenati J."/>
            <person name="Salse J."/>
            <person name="Van D."/>
            <person name="Rokhsar D."/>
            <person name="Schmutz J."/>
        </authorList>
    </citation>
    <scope>NUCLEOTIDE SEQUENCE</scope>
    <source>
        <tissue evidence="4">Leaf extractions</tissue>
    </source>
</reference>
<sequence>MIRHVVVEELATLRATVYTCSRNEAEINECLKDWKSKSVQVAGSACNKWILINDIRTNTLKSTMDYTTENFPFLVTTNFELAYHQSQLGHPLLKASGAGRAMNRLTKNLACEWAKENIRSNYFALRTEPLFNNEKFHKEVIARTPIGRTGEPMKVPSLVGFLSMPVASYIMGQTICVDEDSP</sequence>
<dbReference type="STRING" id="71139.A0A058ZV81"/>
<dbReference type="PANTHER" id="PTHR42898">
    <property type="entry name" value="TROPINONE REDUCTASE"/>
    <property type="match status" value="1"/>
</dbReference>
<evidence type="ECO:0000313" key="4">
    <source>
        <dbReference type="EMBL" id="KAK2632863.1"/>
    </source>
</evidence>
<gene>
    <name evidence="5" type="ORF">EUGRSUZ_L00967</name>
</gene>
<name>A0A058ZV81_EUCGR</name>
<dbReference type="InParanoid" id="A0A058ZV81"/>
<dbReference type="EMBL" id="KK198839">
    <property type="protein sequence ID" value="KCW45354.1"/>
    <property type="molecule type" value="Genomic_DNA"/>
</dbReference>
<dbReference type="AlphaFoldDB" id="A0A058ZV81"/>
<accession>A0A058ZV81</accession>
<dbReference type="Proteomes" id="UP000030711">
    <property type="component" value="Unassembled WGS sequence"/>
</dbReference>
<dbReference type="Pfam" id="PF13561">
    <property type="entry name" value="adh_short_C2"/>
    <property type="match status" value="1"/>
</dbReference>
<dbReference type="Gene3D" id="3.40.50.720">
    <property type="entry name" value="NAD(P)-binding Rossmann-like Domain"/>
    <property type="match status" value="1"/>
</dbReference>
<evidence type="ECO:0000256" key="2">
    <source>
        <dbReference type="ARBA" id="ARBA00023002"/>
    </source>
</evidence>
<dbReference type="GO" id="GO:0016491">
    <property type="term" value="F:oxidoreductase activity"/>
    <property type="evidence" value="ECO:0007669"/>
    <property type="project" value="UniProtKB-KW"/>
</dbReference>
<dbReference type="EMBL" id="MU848324">
    <property type="protein sequence ID" value="KAK2632863.1"/>
    <property type="molecule type" value="Genomic_DNA"/>
</dbReference>
<evidence type="ECO:0000313" key="5">
    <source>
        <dbReference type="EMBL" id="KCW45354.1"/>
    </source>
</evidence>
<reference evidence="4" key="2">
    <citation type="journal article" date="2014" name="Nature">
        <title>The genome of Eucalyptus grandis.</title>
        <authorList>
            <person name="Myburg A.A."/>
            <person name="Grattapaglia D."/>
            <person name="Tuskan G.A."/>
            <person name="Hellsten U."/>
            <person name="Hayes R.D."/>
            <person name="Grimwood J."/>
            <person name="Jenkins J."/>
            <person name="Lindquist E."/>
            <person name="Tice H."/>
            <person name="Bauer D."/>
            <person name="Goodstein D.M."/>
            <person name="Dubchak I."/>
            <person name="Poliakov A."/>
            <person name="Mizrachi E."/>
            <person name="Kullan A.R."/>
            <person name="Hussey S.G."/>
            <person name="Pinard D."/>
            <person name="van der Merwe K."/>
            <person name="Singh P."/>
            <person name="van Jaarsveld I."/>
            <person name="Silva-Junior O.B."/>
            <person name="Togawa R.C."/>
            <person name="Pappas M.R."/>
            <person name="Faria D.A."/>
            <person name="Sansaloni C.P."/>
            <person name="Petroli C.D."/>
            <person name="Yang X."/>
            <person name="Ranjan P."/>
            <person name="Tschaplinski T.J."/>
            <person name="Ye C.Y."/>
            <person name="Li T."/>
            <person name="Sterck L."/>
            <person name="Vanneste K."/>
            <person name="Murat F."/>
            <person name="Soler M."/>
            <person name="Clemente H.S."/>
            <person name="Saidi N."/>
            <person name="Cassan-Wang H."/>
            <person name="Dunand C."/>
            <person name="Hefer C.A."/>
            <person name="Bornberg-Bauer E."/>
            <person name="Kersting A.R."/>
            <person name="Vining K."/>
            <person name="Amarasinghe V."/>
            <person name="Ranik M."/>
            <person name="Naithani S."/>
            <person name="Elser J."/>
            <person name="Boyd A.E."/>
            <person name="Liston A."/>
            <person name="Spatafora J.W."/>
            <person name="Dharmwardhana P."/>
            <person name="Raja R."/>
            <person name="Sullivan C."/>
            <person name="Romanel E."/>
            <person name="Alves-Ferreira M."/>
            <person name="Kulheim C."/>
            <person name="Foley W."/>
            <person name="Carocha V."/>
            <person name="Paiva J."/>
            <person name="Kudrna D."/>
            <person name="Brommonschenkel S.H."/>
            <person name="Pasquali G."/>
            <person name="Byrne M."/>
            <person name="Rigault P."/>
            <person name="Tibbits J."/>
            <person name="Spokevicius A."/>
            <person name="Jones R.C."/>
            <person name="Steane D.A."/>
            <person name="Vaillancourt R.E."/>
            <person name="Potts B.M."/>
            <person name="Joubert F."/>
            <person name="Barry K."/>
            <person name="Pappas G.J."/>
            <person name="Strauss S.H."/>
            <person name="Jaiswal P."/>
            <person name="Grima-Pettenati J."/>
            <person name="Salse J."/>
            <person name="Van de Peer Y."/>
            <person name="Rokhsar D.S."/>
            <person name="Schmutz J."/>
        </authorList>
    </citation>
    <scope>NUCLEOTIDE SEQUENCE</scope>
    <source>
        <tissue evidence="4">Leaf extractions</tissue>
    </source>
</reference>
<dbReference type="PANTHER" id="PTHR42898:SF79">
    <property type="entry name" value="NAD(P)-BINDING ROSSMANN-FOLD PROTEIN"/>
    <property type="match status" value="1"/>
</dbReference>
<dbReference type="KEGG" id="egr:104429039"/>
<reference evidence="4" key="4">
    <citation type="submission" date="2023-07" db="EMBL/GenBank/DDBJ databases">
        <authorList>
            <person name="Myburg A.A."/>
            <person name="Grattapaglia D."/>
            <person name="Tuskan G.A."/>
            <person name="Hellsten U."/>
            <person name="Hayes R.D."/>
            <person name="Grimwood J."/>
            <person name="Jenkins J."/>
            <person name="Lindquist E."/>
            <person name="Tice H."/>
            <person name="Bauer D."/>
            <person name="Goodstein D.M."/>
            <person name="Dubchak I."/>
            <person name="Poliakov A."/>
            <person name="Mizrachi E."/>
            <person name="Kullan A.R."/>
            <person name="Hussey S.G."/>
            <person name="Pinard D."/>
            <person name="Van D.M."/>
            <person name="Singh P."/>
            <person name="Van J.I."/>
            <person name="Silva-Junior O.B."/>
            <person name="Togawa R.C."/>
            <person name="Pappas M.R."/>
            <person name="Faria D.A."/>
            <person name="Sansaloni C.P."/>
            <person name="Petroli C.D."/>
            <person name="Yang X."/>
            <person name="Ranjan P."/>
            <person name="Tschaplinski T.J."/>
            <person name="Ye C.Y."/>
            <person name="Li T."/>
            <person name="Sterck L."/>
            <person name="Vanneste K."/>
            <person name="Murat F."/>
            <person name="Soler M."/>
            <person name="Clemente H.S."/>
            <person name="Saidi N."/>
            <person name="Cassan-Wang H."/>
            <person name="Dunand C."/>
            <person name="Hefer C.A."/>
            <person name="Bornberg-Bauer E."/>
            <person name="Kersting A.R."/>
            <person name="Vining K."/>
            <person name="Amarasinghe V."/>
            <person name="Ranik M."/>
            <person name="Naithani S."/>
            <person name="Elser J."/>
            <person name="Boyd A.E."/>
            <person name="Liston A."/>
            <person name="Spatafora J.W."/>
            <person name="Dharmwardhana P."/>
            <person name="Raja R."/>
            <person name="Sullivan C."/>
            <person name="Romanel E."/>
            <person name="Alves-Ferreira M."/>
            <person name="Kulheim C."/>
            <person name="Foley W."/>
            <person name="Carocha V."/>
            <person name="Paiva J."/>
            <person name="Kudrna D."/>
            <person name="Brommonschenkel S.H."/>
            <person name="Pasquali G."/>
            <person name="Byrne M."/>
            <person name="Rigault P."/>
            <person name="Tibbits J."/>
            <person name="Spokevicius A."/>
            <person name="Jones R.C."/>
            <person name="Steane D.A."/>
            <person name="Vaillancourt R.E."/>
            <person name="Potts B.M."/>
            <person name="Joubert F."/>
            <person name="Barry K."/>
            <person name="Pappas G.J."/>
            <person name="Strauss S.H."/>
            <person name="Jaiswal P."/>
            <person name="Grima-Pettenati J."/>
            <person name="Salse J."/>
            <person name="Van D.P."/>
            <person name="Rokhsar D.S."/>
            <person name="Schmutz J."/>
        </authorList>
    </citation>
    <scope>NUCLEOTIDE SEQUENCE</scope>
    <source>
        <tissue evidence="4">Leaf extractions</tissue>
    </source>
</reference>
<organism evidence="5">
    <name type="scientific">Eucalyptus grandis</name>
    <name type="common">Flooded gum</name>
    <dbReference type="NCBI Taxonomy" id="71139"/>
    <lineage>
        <taxon>Eukaryota</taxon>
        <taxon>Viridiplantae</taxon>
        <taxon>Streptophyta</taxon>
        <taxon>Embryophyta</taxon>
        <taxon>Tracheophyta</taxon>
        <taxon>Spermatophyta</taxon>
        <taxon>Magnoliopsida</taxon>
        <taxon>eudicotyledons</taxon>
        <taxon>Gunneridae</taxon>
        <taxon>Pentapetalae</taxon>
        <taxon>rosids</taxon>
        <taxon>malvids</taxon>
        <taxon>Myrtales</taxon>
        <taxon>Myrtaceae</taxon>
        <taxon>Myrtoideae</taxon>
        <taxon>Eucalypteae</taxon>
        <taxon>Eucalyptus</taxon>
    </lineage>
</organism>